<protein>
    <submittedName>
        <fullName evidence="1">Uncharacterized protein</fullName>
    </submittedName>
</protein>
<dbReference type="RefSeq" id="WP_055053189.1">
    <property type="nucleotide sequence ID" value="NZ_CYZA01000006.1"/>
</dbReference>
<name>A0A174A2N4_9FIRM</name>
<dbReference type="AlphaFoldDB" id="A0A174A2N4"/>
<proteinExistence type="predicted"/>
<accession>A0A174A2N4</accession>
<gene>
    <name evidence="1" type="ORF">ERS852395_01441</name>
</gene>
<reference evidence="1 2" key="1">
    <citation type="submission" date="2015-09" db="EMBL/GenBank/DDBJ databases">
        <authorList>
            <consortium name="Pathogen Informatics"/>
        </authorList>
    </citation>
    <scope>NUCLEOTIDE SEQUENCE [LARGE SCALE GENOMIC DNA]</scope>
    <source>
        <strain evidence="1 2">2789STDY5608838</strain>
    </source>
</reference>
<evidence type="ECO:0000313" key="2">
    <source>
        <dbReference type="Proteomes" id="UP000095447"/>
    </source>
</evidence>
<sequence length="137" mass="16003">MLKEKLSIERKKAVMITADFTAPTTESYAMAWLRLCNNAREYKDVIWRIENDSGNRVYVWCNPKYKETVIEFLTGIVYYHQEDKGPTSVGKVIEVTDVTVGFPMYEYESTCSSHEEQWGIDIDNSIMFWGAVKEIFY</sequence>
<dbReference type="EMBL" id="CYZA01000006">
    <property type="protein sequence ID" value="CUN82942.1"/>
    <property type="molecule type" value="Genomic_DNA"/>
</dbReference>
<evidence type="ECO:0000313" key="1">
    <source>
        <dbReference type="EMBL" id="CUN82942.1"/>
    </source>
</evidence>
<organism evidence="1 2">
    <name type="scientific">Blautia obeum</name>
    <dbReference type="NCBI Taxonomy" id="40520"/>
    <lineage>
        <taxon>Bacteria</taxon>
        <taxon>Bacillati</taxon>
        <taxon>Bacillota</taxon>
        <taxon>Clostridia</taxon>
        <taxon>Lachnospirales</taxon>
        <taxon>Lachnospiraceae</taxon>
        <taxon>Blautia</taxon>
    </lineage>
</organism>
<dbReference type="Proteomes" id="UP000095447">
    <property type="component" value="Unassembled WGS sequence"/>
</dbReference>